<evidence type="ECO:0000259" key="2">
    <source>
        <dbReference type="Pfam" id="PF05713"/>
    </source>
</evidence>
<feature type="compositionally biased region" description="Low complexity" evidence="1">
    <location>
        <begin position="18"/>
        <end position="30"/>
    </location>
</feature>
<protein>
    <recommendedName>
        <fullName evidence="2">Bacterial mobilisation domain-containing protein</fullName>
    </recommendedName>
</protein>
<name>A0A7U3UTB0_9ACTN</name>
<gene>
    <name evidence="3" type="ORF">RVR_4651</name>
</gene>
<dbReference type="RefSeq" id="WP_430393140.1">
    <property type="nucleotide sequence ID" value="NZ_AP018365.1"/>
</dbReference>
<dbReference type="Proteomes" id="UP000595703">
    <property type="component" value="Chromosome"/>
</dbReference>
<sequence>MAQESGRQGAAGAGCGAEDGPAPGTSATRARSQRRTRARQNKQRAAVSVRLSTTERASVKAAADHVGASLAKFMANASLAAAHDIDRVAANLLDLRGTIRELVAARTDLARIGNNVNQIARAFNSGADPIGAEAALADVRRAATRLEAAAQTLAERA</sequence>
<reference evidence="3 4" key="4">
    <citation type="journal article" date="2020" name="Sci. Rep.">
        <title>beta-carboline chemical signals induce reveromycin production through a LuxR family regulator in Streptomyces sp. SN-593.</title>
        <authorList>
            <person name="Panthee S."/>
            <person name="Kito N."/>
            <person name="Hayashi T."/>
            <person name="Shimizu T."/>
            <person name="Ishikawa J."/>
            <person name="Hamamoto H."/>
            <person name="Osada H."/>
            <person name="Takahashi S."/>
        </authorList>
    </citation>
    <scope>NUCLEOTIDE SEQUENCE [LARGE SCALE GENOMIC DNA]</scope>
    <source>
        <strain evidence="3 4">SN-593</strain>
    </source>
</reference>
<reference evidence="3 4" key="1">
    <citation type="journal article" date="2010" name="J. Bacteriol.">
        <title>Biochemical characterization of a novel indole prenyltransferase from Streptomyces sp. SN-593.</title>
        <authorList>
            <person name="Takahashi S."/>
            <person name="Takagi H."/>
            <person name="Toyoda A."/>
            <person name="Uramoto M."/>
            <person name="Nogawa T."/>
            <person name="Ueki M."/>
            <person name="Sakaki Y."/>
            <person name="Osada H."/>
        </authorList>
    </citation>
    <scope>NUCLEOTIDE SEQUENCE [LARGE SCALE GENOMIC DNA]</scope>
    <source>
        <strain evidence="3 4">SN-593</strain>
    </source>
</reference>
<accession>A0A7U3UTB0</accession>
<dbReference type="EMBL" id="AP018365">
    <property type="protein sequence ID" value="BBA98462.1"/>
    <property type="molecule type" value="Genomic_DNA"/>
</dbReference>
<evidence type="ECO:0000313" key="3">
    <source>
        <dbReference type="EMBL" id="BBA98462.1"/>
    </source>
</evidence>
<reference evidence="3 4" key="2">
    <citation type="journal article" date="2011" name="J. Antibiot.">
        <title>Furaquinocins I and J: novel polyketide isoprenoid hybrid compounds from Streptomyces reveromyceticus SN-593.</title>
        <authorList>
            <person name="Panthee S."/>
            <person name="Takahashi S."/>
            <person name="Takagi H."/>
            <person name="Nogawa T."/>
            <person name="Oowada E."/>
            <person name="Uramoto M."/>
            <person name="Osada H."/>
        </authorList>
    </citation>
    <scope>NUCLEOTIDE SEQUENCE [LARGE SCALE GENOMIC DNA]</scope>
    <source>
        <strain evidence="3 4">SN-593</strain>
    </source>
</reference>
<dbReference type="KEGG" id="arev:RVR_4651"/>
<dbReference type="Pfam" id="PF05713">
    <property type="entry name" value="MobC"/>
    <property type="match status" value="1"/>
</dbReference>
<feature type="region of interest" description="Disordered" evidence="1">
    <location>
        <begin position="1"/>
        <end position="46"/>
    </location>
</feature>
<dbReference type="AlphaFoldDB" id="A0A7U3UTB0"/>
<proteinExistence type="predicted"/>
<feature type="compositionally biased region" description="Basic residues" evidence="1">
    <location>
        <begin position="31"/>
        <end position="42"/>
    </location>
</feature>
<keyword evidence="4" id="KW-1185">Reference proteome</keyword>
<feature type="domain" description="Bacterial mobilisation" evidence="2">
    <location>
        <begin position="108"/>
        <end position="141"/>
    </location>
</feature>
<reference evidence="3 4" key="3">
    <citation type="journal article" date="2011" name="Nat. Chem. Biol.">
        <title>Reveromycin A biosynthesis uses RevG and RevJ for stereospecific spiroacetal formation.</title>
        <authorList>
            <person name="Takahashi S."/>
            <person name="Toyoda A."/>
            <person name="Sekiyama Y."/>
            <person name="Takagi H."/>
            <person name="Nogawa T."/>
            <person name="Uramoto M."/>
            <person name="Suzuki R."/>
            <person name="Koshino H."/>
            <person name="Kumano T."/>
            <person name="Panthee S."/>
            <person name="Dairi T."/>
            <person name="Ishikawa J."/>
            <person name="Ikeda H."/>
            <person name="Sakaki Y."/>
            <person name="Osada H."/>
        </authorList>
    </citation>
    <scope>NUCLEOTIDE SEQUENCE [LARGE SCALE GENOMIC DNA]</scope>
    <source>
        <strain evidence="3 4">SN-593</strain>
    </source>
</reference>
<evidence type="ECO:0000313" key="4">
    <source>
        <dbReference type="Proteomes" id="UP000595703"/>
    </source>
</evidence>
<dbReference type="InterPro" id="IPR008687">
    <property type="entry name" value="MobC"/>
</dbReference>
<organism evidence="3 4">
    <name type="scientific">Actinacidiphila reveromycinica</name>
    <dbReference type="NCBI Taxonomy" id="659352"/>
    <lineage>
        <taxon>Bacteria</taxon>
        <taxon>Bacillati</taxon>
        <taxon>Actinomycetota</taxon>
        <taxon>Actinomycetes</taxon>
        <taxon>Kitasatosporales</taxon>
        <taxon>Streptomycetaceae</taxon>
        <taxon>Actinacidiphila</taxon>
    </lineage>
</organism>
<evidence type="ECO:0000256" key="1">
    <source>
        <dbReference type="SAM" id="MobiDB-lite"/>
    </source>
</evidence>